<dbReference type="InterPro" id="IPR000620">
    <property type="entry name" value="EamA_dom"/>
</dbReference>
<dbReference type="SUPFAM" id="SSF103481">
    <property type="entry name" value="Multidrug resistance efflux transporter EmrE"/>
    <property type="match status" value="2"/>
</dbReference>
<dbReference type="Pfam" id="PF00892">
    <property type="entry name" value="EamA"/>
    <property type="match status" value="2"/>
</dbReference>
<dbReference type="PANTHER" id="PTHR22911:SF6">
    <property type="entry name" value="SOLUTE CARRIER FAMILY 35 MEMBER G1"/>
    <property type="match status" value="1"/>
</dbReference>
<reference evidence="7 8" key="1">
    <citation type="journal article" date="2020" name="Nature">
        <title>Bacterial chemolithoautotrophy via manganese oxidation.</title>
        <authorList>
            <person name="Yu H."/>
            <person name="Leadbetter J.R."/>
        </authorList>
    </citation>
    <scope>NUCLEOTIDE SEQUENCE [LARGE SCALE GENOMIC DNA]</scope>
    <source>
        <strain evidence="7 8">RBP-1</strain>
    </source>
</reference>
<feature type="transmembrane region" description="Helical" evidence="5">
    <location>
        <begin position="180"/>
        <end position="201"/>
    </location>
</feature>
<evidence type="ECO:0000259" key="6">
    <source>
        <dbReference type="Pfam" id="PF00892"/>
    </source>
</evidence>
<keyword evidence="8" id="KW-1185">Reference proteome</keyword>
<dbReference type="InterPro" id="IPR037185">
    <property type="entry name" value="EmrE-like"/>
</dbReference>
<protein>
    <submittedName>
        <fullName evidence="7">DMT family transporter</fullName>
    </submittedName>
</protein>
<feature type="transmembrane region" description="Helical" evidence="5">
    <location>
        <begin position="207"/>
        <end position="227"/>
    </location>
</feature>
<organism evidence="7 8">
    <name type="scientific">Ramlibacter lithotrophicus</name>
    <dbReference type="NCBI Taxonomy" id="2606681"/>
    <lineage>
        <taxon>Bacteria</taxon>
        <taxon>Pseudomonadati</taxon>
        <taxon>Pseudomonadota</taxon>
        <taxon>Betaproteobacteria</taxon>
        <taxon>Burkholderiales</taxon>
        <taxon>Comamonadaceae</taxon>
        <taxon>Ramlibacter</taxon>
    </lineage>
</organism>
<evidence type="ECO:0000256" key="2">
    <source>
        <dbReference type="ARBA" id="ARBA00022692"/>
    </source>
</evidence>
<feature type="transmembrane region" description="Helical" evidence="5">
    <location>
        <begin position="239"/>
        <end position="257"/>
    </location>
</feature>
<sequence>MSRLDPTVRGLLWSMSAGFTFVALNTIMRELSLQLDPFETQFLRYAFGLVVMLPLIVRYGAAAYRPRNVTGQFVRGGVHTAGLCLWFTAIPHITLADTTAIGFTGPIFIMLGAAWFFGERMRWERWVAALIGLAGVLIVVAPQLTGSGGIYTLLMLASSPMFAASFLITKGLARYERPAVIVVWQSISVALLSLPLALISWQTPSAAQWFSFLVCGLLGSLGHYFLARSYTVADISATQSVKFLELVWASLLGWLVFSDQPSRSTIIGGIVISASTIWIARREARSIGRT</sequence>
<name>A0A7X6I7V0_9BURK</name>
<dbReference type="EMBL" id="VTOX01000007">
    <property type="protein sequence ID" value="NKE67793.1"/>
    <property type="molecule type" value="Genomic_DNA"/>
</dbReference>
<keyword evidence="2 5" id="KW-0812">Transmembrane</keyword>
<comment type="caution">
    <text evidence="7">The sequence shown here is derived from an EMBL/GenBank/DDBJ whole genome shotgun (WGS) entry which is preliminary data.</text>
</comment>
<dbReference type="GO" id="GO:0016020">
    <property type="term" value="C:membrane"/>
    <property type="evidence" value="ECO:0007669"/>
    <property type="project" value="UniProtKB-SubCell"/>
</dbReference>
<evidence type="ECO:0000313" key="7">
    <source>
        <dbReference type="EMBL" id="NKE67793.1"/>
    </source>
</evidence>
<evidence type="ECO:0000256" key="5">
    <source>
        <dbReference type="SAM" id="Phobius"/>
    </source>
</evidence>
<dbReference type="AlphaFoldDB" id="A0A7X6I7V0"/>
<dbReference type="PANTHER" id="PTHR22911">
    <property type="entry name" value="ACYL-MALONYL CONDENSING ENZYME-RELATED"/>
    <property type="match status" value="1"/>
</dbReference>
<evidence type="ECO:0000313" key="8">
    <source>
        <dbReference type="Proteomes" id="UP000521868"/>
    </source>
</evidence>
<keyword evidence="4 5" id="KW-0472">Membrane</keyword>
<gene>
    <name evidence="7" type="ORF">RAMLITH_18380</name>
</gene>
<accession>A0A7X6I7V0</accession>
<proteinExistence type="predicted"/>
<feature type="transmembrane region" description="Helical" evidence="5">
    <location>
        <begin position="100"/>
        <end position="118"/>
    </location>
</feature>
<feature type="transmembrane region" description="Helical" evidence="5">
    <location>
        <begin position="150"/>
        <end position="168"/>
    </location>
</feature>
<evidence type="ECO:0000256" key="1">
    <source>
        <dbReference type="ARBA" id="ARBA00004141"/>
    </source>
</evidence>
<evidence type="ECO:0000256" key="4">
    <source>
        <dbReference type="ARBA" id="ARBA00023136"/>
    </source>
</evidence>
<comment type="subcellular location">
    <subcellularLocation>
        <location evidence="1">Membrane</location>
        <topology evidence="1">Multi-pass membrane protein</topology>
    </subcellularLocation>
</comment>
<evidence type="ECO:0000256" key="3">
    <source>
        <dbReference type="ARBA" id="ARBA00022989"/>
    </source>
</evidence>
<feature type="transmembrane region" description="Helical" evidence="5">
    <location>
        <begin position="7"/>
        <end position="27"/>
    </location>
</feature>
<feature type="domain" description="EamA" evidence="6">
    <location>
        <begin position="152"/>
        <end position="279"/>
    </location>
</feature>
<feature type="transmembrane region" description="Helical" evidence="5">
    <location>
        <begin position="125"/>
        <end position="144"/>
    </location>
</feature>
<feature type="transmembrane region" description="Helical" evidence="5">
    <location>
        <begin position="263"/>
        <end position="280"/>
    </location>
</feature>
<feature type="domain" description="EamA" evidence="6">
    <location>
        <begin position="9"/>
        <end position="140"/>
    </location>
</feature>
<feature type="transmembrane region" description="Helical" evidence="5">
    <location>
        <begin position="73"/>
        <end position="94"/>
    </location>
</feature>
<dbReference type="Proteomes" id="UP000521868">
    <property type="component" value="Unassembled WGS sequence"/>
</dbReference>
<keyword evidence="3 5" id="KW-1133">Transmembrane helix</keyword>
<feature type="transmembrane region" description="Helical" evidence="5">
    <location>
        <begin position="42"/>
        <end position="61"/>
    </location>
</feature>